<keyword evidence="1" id="KW-0472">Membrane</keyword>
<accession>A0A9P5YRM4</accession>
<dbReference type="AlphaFoldDB" id="A0A9P5YRM4"/>
<evidence type="ECO:0000313" key="3">
    <source>
        <dbReference type="Proteomes" id="UP000807469"/>
    </source>
</evidence>
<evidence type="ECO:0000256" key="1">
    <source>
        <dbReference type="SAM" id="Phobius"/>
    </source>
</evidence>
<sequence length="84" mass="9695">MPFRFFSTSPMVYIDARLLSPCLISQLATNDVRLEFASHQVIVEDFVRAEDRRYVYIACLFFLMGSVMLFVGDDTYVQNISDKA</sequence>
<protein>
    <submittedName>
        <fullName evidence="2">Uncharacterized protein</fullName>
    </submittedName>
</protein>
<gene>
    <name evidence="2" type="ORF">BDN70DRAFT_353553</name>
</gene>
<keyword evidence="1" id="KW-0812">Transmembrane</keyword>
<dbReference type="Proteomes" id="UP000807469">
    <property type="component" value="Unassembled WGS sequence"/>
</dbReference>
<evidence type="ECO:0000313" key="2">
    <source>
        <dbReference type="EMBL" id="KAF9473833.1"/>
    </source>
</evidence>
<keyword evidence="3" id="KW-1185">Reference proteome</keyword>
<reference evidence="2" key="1">
    <citation type="submission" date="2020-11" db="EMBL/GenBank/DDBJ databases">
        <authorList>
            <consortium name="DOE Joint Genome Institute"/>
            <person name="Ahrendt S."/>
            <person name="Riley R."/>
            <person name="Andreopoulos W."/>
            <person name="Labutti K."/>
            <person name="Pangilinan J."/>
            <person name="Ruiz-Duenas F.J."/>
            <person name="Barrasa J.M."/>
            <person name="Sanchez-Garcia M."/>
            <person name="Camarero S."/>
            <person name="Miyauchi S."/>
            <person name="Serrano A."/>
            <person name="Linde D."/>
            <person name="Babiker R."/>
            <person name="Drula E."/>
            <person name="Ayuso-Fernandez I."/>
            <person name="Pacheco R."/>
            <person name="Padilla G."/>
            <person name="Ferreira P."/>
            <person name="Barriuso J."/>
            <person name="Kellner H."/>
            <person name="Castanera R."/>
            <person name="Alfaro M."/>
            <person name="Ramirez L."/>
            <person name="Pisabarro A.G."/>
            <person name="Kuo A."/>
            <person name="Tritt A."/>
            <person name="Lipzen A."/>
            <person name="He G."/>
            <person name="Yan M."/>
            <person name="Ng V."/>
            <person name="Cullen D."/>
            <person name="Martin F."/>
            <person name="Rosso M.-N."/>
            <person name="Henrissat B."/>
            <person name="Hibbett D."/>
            <person name="Martinez A.T."/>
            <person name="Grigoriev I.V."/>
        </authorList>
    </citation>
    <scope>NUCLEOTIDE SEQUENCE</scope>
    <source>
        <strain evidence="2">CIRM-BRFM 674</strain>
    </source>
</reference>
<organism evidence="2 3">
    <name type="scientific">Pholiota conissans</name>
    <dbReference type="NCBI Taxonomy" id="109636"/>
    <lineage>
        <taxon>Eukaryota</taxon>
        <taxon>Fungi</taxon>
        <taxon>Dikarya</taxon>
        <taxon>Basidiomycota</taxon>
        <taxon>Agaricomycotina</taxon>
        <taxon>Agaricomycetes</taxon>
        <taxon>Agaricomycetidae</taxon>
        <taxon>Agaricales</taxon>
        <taxon>Agaricineae</taxon>
        <taxon>Strophariaceae</taxon>
        <taxon>Pholiota</taxon>
    </lineage>
</organism>
<dbReference type="EMBL" id="MU155413">
    <property type="protein sequence ID" value="KAF9473833.1"/>
    <property type="molecule type" value="Genomic_DNA"/>
</dbReference>
<keyword evidence="1" id="KW-1133">Transmembrane helix</keyword>
<comment type="caution">
    <text evidence="2">The sequence shown here is derived from an EMBL/GenBank/DDBJ whole genome shotgun (WGS) entry which is preliminary data.</text>
</comment>
<proteinExistence type="predicted"/>
<feature type="transmembrane region" description="Helical" evidence="1">
    <location>
        <begin position="54"/>
        <end position="72"/>
    </location>
</feature>
<name>A0A9P5YRM4_9AGAR</name>